<dbReference type="EMBL" id="MLOK01000053">
    <property type="protein sequence ID" value="OIM20637.1"/>
    <property type="molecule type" value="Genomic_DNA"/>
</dbReference>
<dbReference type="PANTHER" id="PTHR42853">
    <property type="entry name" value="ACETYL-COENZYME A CARBOXYLASE CARBOXYL TRANSFERASE SUBUNIT ALPHA"/>
    <property type="match status" value="1"/>
</dbReference>
<evidence type="ECO:0000313" key="11">
    <source>
        <dbReference type="EMBL" id="OIM20637.1"/>
    </source>
</evidence>
<protein>
    <recommendedName>
        <fullName evidence="2">acetyl-CoA carboxytransferase</fullName>
        <ecNumber evidence="2">2.1.3.15</ecNumber>
    </recommendedName>
</protein>
<dbReference type="GO" id="GO:0009317">
    <property type="term" value="C:acetyl-CoA carboxylase complex"/>
    <property type="evidence" value="ECO:0007669"/>
    <property type="project" value="InterPro"/>
</dbReference>
<name>A0A650CAC0_OENOE</name>
<dbReference type="InterPro" id="IPR011763">
    <property type="entry name" value="COA_CT_C"/>
</dbReference>
<sequence length="256" mass="28019">MTNKEKVSAAEVVKQARSDNKTDSRVMIKQLLTDFREFHGDRNSADDPAIIGGIGRLLDRPVTLISTQKGHDVENRLATHFGSPEPWGYRKAIRLMKQAELFCRPVVTLINTPGAFPGMDAEKAGQGEAIASCISTMMNLKVPVISLIFGEGGSGGALALASSDRVWMTEHSEYAVLSPEGFASILWKDAKRSSEAAEVMGLTPAALLDAGVVEQILPEPLDLVGLRQQLFSAFNELFALTPDALVEQRYQRFRKF</sequence>
<comment type="catalytic activity">
    <reaction evidence="10">
        <text>N(6)-carboxybiotinyl-L-lysyl-[protein] + acetyl-CoA = N(6)-biotinyl-L-lysyl-[protein] + malonyl-CoA</text>
        <dbReference type="Rhea" id="RHEA:54728"/>
        <dbReference type="Rhea" id="RHEA-COMP:10505"/>
        <dbReference type="Rhea" id="RHEA-COMP:10506"/>
        <dbReference type="ChEBI" id="CHEBI:57288"/>
        <dbReference type="ChEBI" id="CHEBI:57384"/>
        <dbReference type="ChEBI" id="CHEBI:83144"/>
        <dbReference type="ChEBI" id="CHEBI:83145"/>
        <dbReference type="EC" id="2.1.3.15"/>
    </reaction>
</comment>
<dbReference type="SUPFAM" id="SSF52096">
    <property type="entry name" value="ClpP/crotonase"/>
    <property type="match status" value="1"/>
</dbReference>
<proteinExistence type="predicted"/>
<evidence type="ECO:0000313" key="12">
    <source>
        <dbReference type="Proteomes" id="UP000181728"/>
    </source>
</evidence>
<dbReference type="PANTHER" id="PTHR42853:SF3">
    <property type="entry name" value="ACETYL-COENZYME A CARBOXYLASE CARBOXYL TRANSFERASE SUBUNIT ALPHA, CHLOROPLASTIC"/>
    <property type="match status" value="1"/>
</dbReference>
<dbReference type="InterPro" id="IPR001095">
    <property type="entry name" value="Acetyl_CoA_COase_a_su"/>
</dbReference>
<evidence type="ECO:0000256" key="8">
    <source>
        <dbReference type="ARBA" id="ARBA00023098"/>
    </source>
</evidence>
<dbReference type="Pfam" id="PF03255">
    <property type="entry name" value="ACCA"/>
    <property type="match status" value="1"/>
</dbReference>
<dbReference type="EC" id="2.1.3.15" evidence="2"/>
<dbReference type="GO" id="GO:0003989">
    <property type="term" value="F:acetyl-CoA carboxylase activity"/>
    <property type="evidence" value="ECO:0007669"/>
    <property type="project" value="InterPro"/>
</dbReference>
<dbReference type="NCBIfam" id="NF041504">
    <property type="entry name" value="AccA_sub"/>
    <property type="match status" value="1"/>
</dbReference>
<dbReference type="RefSeq" id="WP_002822076.1">
    <property type="nucleotide sequence ID" value="NZ_CP014324.1"/>
</dbReference>
<evidence type="ECO:0000256" key="2">
    <source>
        <dbReference type="ARBA" id="ARBA00011883"/>
    </source>
</evidence>
<evidence type="ECO:0000256" key="7">
    <source>
        <dbReference type="ARBA" id="ARBA00022840"/>
    </source>
</evidence>
<dbReference type="AlphaFoldDB" id="A0A650CAC0"/>
<evidence type="ECO:0000256" key="6">
    <source>
        <dbReference type="ARBA" id="ARBA00022832"/>
    </source>
</evidence>
<dbReference type="GO" id="GO:0006633">
    <property type="term" value="P:fatty acid biosynthetic process"/>
    <property type="evidence" value="ECO:0007669"/>
    <property type="project" value="UniProtKB-KW"/>
</dbReference>
<reference evidence="11 12" key="1">
    <citation type="journal article" date="2016" name="BMC Genomics">
        <title>Consensus pan-genome assembly of the specialised wine bacterium Oenococcus oeni.</title>
        <authorList>
            <person name="Sternes P.R."/>
            <person name="Borneman A.R."/>
        </authorList>
    </citation>
    <scope>NUCLEOTIDE SEQUENCE [LARGE SCALE GENOMIC DNA]</scope>
    <source>
        <strain evidence="11 12">AWRIB661</strain>
    </source>
</reference>
<keyword evidence="9" id="KW-0275">Fatty acid biosynthesis</keyword>
<keyword evidence="7" id="KW-0067">ATP-binding</keyword>
<evidence type="ECO:0000256" key="9">
    <source>
        <dbReference type="ARBA" id="ARBA00023160"/>
    </source>
</evidence>
<evidence type="ECO:0000256" key="5">
    <source>
        <dbReference type="ARBA" id="ARBA00022741"/>
    </source>
</evidence>
<dbReference type="Proteomes" id="UP000181728">
    <property type="component" value="Unassembled WGS sequence"/>
</dbReference>
<accession>A0A650CAC0</accession>
<dbReference type="GO" id="GO:0016743">
    <property type="term" value="F:carboxyl- or carbamoyltransferase activity"/>
    <property type="evidence" value="ECO:0007669"/>
    <property type="project" value="InterPro"/>
</dbReference>
<dbReference type="PROSITE" id="PS50989">
    <property type="entry name" value="COA_CT_CTER"/>
    <property type="match status" value="1"/>
</dbReference>
<comment type="pathway">
    <text evidence="1">Lipid metabolism; malonyl-CoA biosynthesis; malonyl-CoA from acetyl-CoA: step 1/1.</text>
</comment>
<dbReference type="Gene3D" id="3.90.226.10">
    <property type="entry name" value="2-enoyl-CoA Hydratase, Chain A, domain 1"/>
    <property type="match status" value="1"/>
</dbReference>
<keyword evidence="3" id="KW-0444">Lipid biosynthesis</keyword>
<keyword evidence="5" id="KW-0547">Nucleotide-binding</keyword>
<evidence type="ECO:0000256" key="1">
    <source>
        <dbReference type="ARBA" id="ARBA00004956"/>
    </source>
</evidence>
<evidence type="ECO:0000256" key="10">
    <source>
        <dbReference type="ARBA" id="ARBA00049152"/>
    </source>
</evidence>
<evidence type="ECO:0000256" key="3">
    <source>
        <dbReference type="ARBA" id="ARBA00022516"/>
    </source>
</evidence>
<dbReference type="InterPro" id="IPR029045">
    <property type="entry name" value="ClpP/crotonase-like_dom_sf"/>
</dbReference>
<dbReference type="PRINTS" id="PR01069">
    <property type="entry name" value="ACCCTRFRASEA"/>
</dbReference>
<keyword evidence="6" id="KW-0276">Fatty acid metabolism</keyword>
<keyword evidence="4 11" id="KW-0808">Transferase</keyword>
<dbReference type="GO" id="GO:0005524">
    <property type="term" value="F:ATP binding"/>
    <property type="evidence" value="ECO:0007669"/>
    <property type="project" value="UniProtKB-KW"/>
</dbReference>
<gene>
    <name evidence="11" type="ORF">ATX59_07855</name>
</gene>
<keyword evidence="8" id="KW-0443">Lipid metabolism</keyword>
<organism evidence="11 12">
    <name type="scientific">Oenococcus oeni</name>
    <name type="common">Leuconostoc oenos</name>
    <dbReference type="NCBI Taxonomy" id="1247"/>
    <lineage>
        <taxon>Bacteria</taxon>
        <taxon>Bacillati</taxon>
        <taxon>Bacillota</taxon>
        <taxon>Bacilli</taxon>
        <taxon>Lactobacillales</taxon>
        <taxon>Lactobacillaceae</taxon>
        <taxon>Oenococcus</taxon>
    </lineage>
</organism>
<evidence type="ECO:0000256" key="4">
    <source>
        <dbReference type="ARBA" id="ARBA00022679"/>
    </source>
</evidence>
<dbReference type="GO" id="GO:2001295">
    <property type="term" value="P:malonyl-CoA biosynthetic process"/>
    <property type="evidence" value="ECO:0007669"/>
    <property type="project" value="UniProtKB-UniPathway"/>
</dbReference>
<dbReference type="UniPathway" id="UPA00655">
    <property type="reaction ID" value="UER00711"/>
</dbReference>
<comment type="caution">
    <text evidence="11">The sequence shown here is derived from an EMBL/GenBank/DDBJ whole genome shotgun (WGS) entry which is preliminary data.</text>
</comment>